<dbReference type="Proteomes" id="UP000293952">
    <property type="component" value="Unassembled WGS sequence"/>
</dbReference>
<name>A0A4V1WFK7_9FLAO</name>
<reference evidence="2 3" key="1">
    <citation type="submission" date="2019-02" db="EMBL/GenBank/DDBJ databases">
        <title>Genome sequence of the sea-ice species Brumimicrobium glaciale.</title>
        <authorList>
            <person name="Bowman J.P."/>
        </authorList>
    </citation>
    <scope>NUCLEOTIDE SEQUENCE [LARGE SCALE GENOMIC DNA]</scope>
    <source>
        <strain evidence="2 3">IC156</strain>
    </source>
</reference>
<gene>
    <name evidence="2" type="ORF">ERX46_11395</name>
</gene>
<keyword evidence="1" id="KW-0732">Signal</keyword>
<accession>A0A4V1WFK7</accession>
<feature type="chain" id="PRO_5020920945" description="Outer membrane protein beta-barrel domain-containing protein" evidence="1">
    <location>
        <begin position="20"/>
        <end position="212"/>
    </location>
</feature>
<organism evidence="2 3">
    <name type="scientific">Brumimicrobium glaciale</name>
    <dbReference type="NCBI Taxonomy" id="200475"/>
    <lineage>
        <taxon>Bacteria</taxon>
        <taxon>Pseudomonadati</taxon>
        <taxon>Bacteroidota</taxon>
        <taxon>Flavobacteriia</taxon>
        <taxon>Flavobacteriales</taxon>
        <taxon>Crocinitomicaceae</taxon>
        <taxon>Brumimicrobium</taxon>
    </lineage>
</organism>
<evidence type="ECO:0008006" key="4">
    <source>
        <dbReference type="Google" id="ProtNLM"/>
    </source>
</evidence>
<comment type="caution">
    <text evidence="2">The sequence shown here is derived from an EMBL/GenBank/DDBJ whole genome shotgun (WGS) entry which is preliminary data.</text>
</comment>
<dbReference type="RefSeq" id="WP_130093996.1">
    <property type="nucleotide sequence ID" value="NZ_SETE01000004.1"/>
</dbReference>
<evidence type="ECO:0000313" key="3">
    <source>
        <dbReference type="Proteomes" id="UP000293952"/>
    </source>
</evidence>
<dbReference type="EMBL" id="SETE01000004">
    <property type="protein sequence ID" value="RYM33536.1"/>
    <property type="molecule type" value="Genomic_DNA"/>
</dbReference>
<proteinExistence type="predicted"/>
<dbReference type="OrthoDB" id="1467359at2"/>
<dbReference type="AlphaFoldDB" id="A0A4V1WFK7"/>
<evidence type="ECO:0000256" key="1">
    <source>
        <dbReference type="SAM" id="SignalP"/>
    </source>
</evidence>
<keyword evidence="3" id="KW-1185">Reference proteome</keyword>
<evidence type="ECO:0000313" key="2">
    <source>
        <dbReference type="EMBL" id="RYM33536.1"/>
    </source>
</evidence>
<feature type="signal peptide" evidence="1">
    <location>
        <begin position="1"/>
        <end position="19"/>
    </location>
</feature>
<protein>
    <recommendedName>
        <fullName evidence="4">Outer membrane protein beta-barrel domain-containing protein</fullName>
    </recommendedName>
</protein>
<sequence length="212" mass="23441">MNKLIVLALLLSLFFNAQSQVDFAPKSSFKVEIGLPNNVSNVAFRELLQGLVVVTPSFQHTFENTLSIGAGIRYGFFNVNEFKNNVDLTGAIHIAGAFVKVGQEKFYGNFGVDYGVRIGYAANFFATNYNDSLRGKPFINDAVFVEPTLGLSLMATEKTSFRLALGYALHGFKTSPYHMGVDTFSGINNSKLDKNTSYFTIGFGYSYYFGKM</sequence>